<sequence>MEGEQAEGARAEGLPPGCCECTDNTKALLTVITLFASITIAQLWAAVAANSDTLLVDGLSMLVDTSTYVGNLVAEFRGGGAFAELLASGASLAVLYGVALYGVLSAAMELGDPIDEQEHPLEPGVVLAFGIWGLVFDLLSFWGFHRWGLQSLVSASGSGEEDDPRTGLNKVREEDSGSQSPGGEAKPSMNMRSAFMHVGADLLRSSAAVVEGCVVIFAGGNGRSADAIATLVVSATIIAGGCGAGASWLREAWKVRYTRRRQKMGLSVPVLDNLPAAILGTPVVGESEELAAAEPKASAEEPWRLPNLEAASARAADRADSGNAGRYPTASADGTQPPPPGG</sequence>
<keyword evidence="4 6" id="KW-0472">Membrane</keyword>
<dbReference type="InterPro" id="IPR058533">
    <property type="entry name" value="Cation_efflux_TM"/>
</dbReference>
<evidence type="ECO:0000313" key="8">
    <source>
        <dbReference type="EMBL" id="CAE4669244.1"/>
    </source>
</evidence>
<feature type="transmembrane region" description="Helical" evidence="6">
    <location>
        <begin position="124"/>
        <end position="144"/>
    </location>
</feature>
<dbReference type="Gene3D" id="1.20.1510.10">
    <property type="entry name" value="Cation efflux protein transmembrane domain"/>
    <property type="match status" value="1"/>
</dbReference>
<proteinExistence type="predicted"/>
<comment type="subcellular location">
    <subcellularLocation>
        <location evidence="1">Membrane</location>
        <topology evidence="1">Multi-pass membrane protein</topology>
    </subcellularLocation>
</comment>
<dbReference type="Pfam" id="PF01545">
    <property type="entry name" value="Cation_efflux"/>
    <property type="match status" value="1"/>
</dbReference>
<evidence type="ECO:0000259" key="7">
    <source>
        <dbReference type="Pfam" id="PF01545"/>
    </source>
</evidence>
<dbReference type="AlphaFoldDB" id="A0A7S4WK18"/>
<evidence type="ECO:0000256" key="6">
    <source>
        <dbReference type="SAM" id="Phobius"/>
    </source>
</evidence>
<name>A0A7S4WK18_9DINO</name>
<keyword evidence="3 6" id="KW-1133">Transmembrane helix</keyword>
<evidence type="ECO:0000256" key="4">
    <source>
        <dbReference type="ARBA" id="ARBA00023136"/>
    </source>
</evidence>
<keyword evidence="2 6" id="KW-0812">Transmembrane</keyword>
<dbReference type="GO" id="GO:0008324">
    <property type="term" value="F:monoatomic cation transmembrane transporter activity"/>
    <property type="evidence" value="ECO:0007669"/>
    <property type="project" value="InterPro"/>
</dbReference>
<protein>
    <recommendedName>
        <fullName evidence="7">Cation efflux protein transmembrane domain-containing protein</fullName>
    </recommendedName>
</protein>
<evidence type="ECO:0000256" key="2">
    <source>
        <dbReference type="ARBA" id="ARBA00022692"/>
    </source>
</evidence>
<feature type="transmembrane region" description="Helical" evidence="6">
    <location>
        <begin position="85"/>
        <end position="104"/>
    </location>
</feature>
<gene>
    <name evidence="8" type="ORF">AMON00008_LOCUS64859</name>
</gene>
<accession>A0A7S4WK18</accession>
<dbReference type="EMBL" id="HBNR01090377">
    <property type="protein sequence ID" value="CAE4669244.1"/>
    <property type="molecule type" value="Transcribed_RNA"/>
</dbReference>
<dbReference type="GO" id="GO:0016020">
    <property type="term" value="C:membrane"/>
    <property type="evidence" value="ECO:0007669"/>
    <property type="project" value="UniProtKB-SubCell"/>
</dbReference>
<feature type="region of interest" description="Disordered" evidence="5">
    <location>
        <begin position="155"/>
        <end position="188"/>
    </location>
</feature>
<feature type="transmembrane region" description="Helical" evidence="6">
    <location>
        <begin position="27"/>
        <end position="47"/>
    </location>
</feature>
<feature type="transmembrane region" description="Helical" evidence="6">
    <location>
        <begin position="227"/>
        <end position="249"/>
    </location>
</feature>
<evidence type="ECO:0000256" key="5">
    <source>
        <dbReference type="SAM" id="MobiDB-lite"/>
    </source>
</evidence>
<evidence type="ECO:0000256" key="3">
    <source>
        <dbReference type="ARBA" id="ARBA00022989"/>
    </source>
</evidence>
<reference evidence="8" key="1">
    <citation type="submission" date="2021-01" db="EMBL/GenBank/DDBJ databases">
        <authorList>
            <person name="Corre E."/>
            <person name="Pelletier E."/>
            <person name="Niang G."/>
            <person name="Scheremetjew M."/>
            <person name="Finn R."/>
            <person name="Kale V."/>
            <person name="Holt S."/>
            <person name="Cochrane G."/>
            <person name="Meng A."/>
            <person name="Brown T."/>
            <person name="Cohen L."/>
        </authorList>
    </citation>
    <scope>NUCLEOTIDE SEQUENCE</scope>
    <source>
        <strain evidence="8">CCMP3105</strain>
    </source>
</reference>
<evidence type="ECO:0000256" key="1">
    <source>
        <dbReference type="ARBA" id="ARBA00004141"/>
    </source>
</evidence>
<feature type="domain" description="Cation efflux protein transmembrane" evidence="7">
    <location>
        <begin position="34"/>
        <end position="241"/>
    </location>
</feature>
<organism evidence="8">
    <name type="scientific">Alexandrium monilatum</name>
    <dbReference type="NCBI Taxonomy" id="311494"/>
    <lineage>
        <taxon>Eukaryota</taxon>
        <taxon>Sar</taxon>
        <taxon>Alveolata</taxon>
        <taxon>Dinophyceae</taxon>
        <taxon>Gonyaulacales</taxon>
        <taxon>Pyrocystaceae</taxon>
        <taxon>Alexandrium</taxon>
    </lineage>
</organism>
<dbReference type="InterPro" id="IPR027469">
    <property type="entry name" value="Cation_efflux_TMD_sf"/>
</dbReference>
<dbReference type="SUPFAM" id="SSF161111">
    <property type="entry name" value="Cation efflux protein transmembrane domain-like"/>
    <property type="match status" value="1"/>
</dbReference>
<feature type="region of interest" description="Disordered" evidence="5">
    <location>
        <begin position="289"/>
        <end position="342"/>
    </location>
</feature>